<dbReference type="EMBL" id="BAAADN010000096">
    <property type="protein sequence ID" value="GAA0478888.1"/>
    <property type="molecule type" value="Genomic_DNA"/>
</dbReference>
<feature type="domain" description="DAGKc" evidence="13">
    <location>
        <begin position="15"/>
        <end position="143"/>
    </location>
</feature>
<dbReference type="InterPro" id="IPR001206">
    <property type="entry name" value="Diacylglycerol_kinase_cat_dom"/>
</dbReference>
<dbReference type="KEGG" id="hdo:MUK72_13490"/>
<dbReference type="EMBL" id="CP095005">
    <property type="protein sequence ID" value="UOO94970.1"/>
    <property type="molecule type" value="Genomic_DNA"/>
</dbReference>
<keyword evidence="4" id="KW-0479">Metal-binding</keyword>
<evidence type="ECO:0000256" key="2">
    <source>
        <dbReference type="ARBA" id="ARBA00022516"/>
    </source>
</evidence>
<dbReference type="Pfam" id="PF00781">
    <property type="entry name" value="DAGK_cat"/>
    <property type="match status" value="1"/>
</dbReference>
<dbReference type="GO" id="GO:0008654">
    <property type="term" value="P:phospholipid biosynthetic process"/>
    <property type="evidence" value="ECO:0007669"/>
    <property type="project" value="UniProtKB-KW"/>
</dbReference>
<dbReference type="PANTHER" id="PTHR12358">
    <property type="entry name" value="SPHINGOSINE KINASE"/>
    <property type="match status" value="1"/>
</dbReference>
<keyword evidence="8" id="KW-0460">Magnesium</keyword>
<evidence type="ECO:0000256" key="1">
    <source>
        <dbReference type="ARBA" id="ARBA00001946"/>
    </source>
</evidence>
<evidence type="ECO:0000256" key="4">
    <source>
        <dbReference type="ARBA" id="ARBA00022723"/>
    </source>
</evidence>
<dbReference type="Gene3D" id="2.60.200.40">
    <property type="match status" value="1"/>
</dbReference>
<dbReference type="GO" id="GO:0016301">
    <property type="term" value="F:kinase activity"/>
    <property type="evidence" value="ECO:0007669"/>
    <property type="project" value="UniProtKB-KW"/>
</dbReference>
<evidence type="ECO:0000259" key="13">
    <source>
        <dbReference type="PROSITE" id="PS50146"/>
    </source>
</evidence>
<dbReference type="InterPro" id="IPR005218">
    <property type="entry name" value="Diacylglycerol/lipid_kinase"/>
</dbReference>
<keyword evidence="7" id="KW-0067">ATP-binding</keyword>
<dbReference type="RefSeq" id="WP_244702007.1">
    <property type="nucleotide sequence ID" value="NZ_BAAADN010000096.1"/>
</dbReference>
<keyword evidence="6 14" id="KW-0418">Kinase</keyword>
<feature type="region of interest" description="Disordered" evidence="12">
    <location>
        <begin position="1"/>
        <end position="35"/>
    </location>
</feature>
<keyword evidence="2" id="KW-0444">Lipid biosynthesis</keyword>
<dbReference type="InterPro" id="IPR050187">
    <property type="entry name" value="Lipid_Phosphate_FormReg"/>
</dbReference>
<dbReference type="Pfam" id="PF19279">
    <property type="entry name" value="YegS_C"/>
    <property type="match status" value="1"/>
</dbReference>
<keyword evidence="16" id="KW-1185">Reference proteome</keyword>
<evidence type="ECO:0000313" key="14">
    <source>
        <dbReference type="EMBL" id="GAA0478888.1"/>
    </source>
</evidence>
<protein>
    <submittedName>
        <fullName evidence="14">Diacylglycerol kinase</fullName>
    </submittedName>
    <submittedName>
        <fullName evidence="15">YegS/Rv2252/BmrU family lipid kinase</fullName>
    </submittedName>
</protein>
<dbReference type="NCBIfam" id="TIGR00147">
    <property type="entry name" value="YegS/Rv2252/BmrU family lipid kinase"/>
    <property type="match status" value="1"/>
</dbReference>
<gene>
    <name evidence="14" type="ORF">GCM10008985_38850</name>
    <name evidence="15" type="ORF">MUK72_13490</name>
</gene>
<dbReference type="GO" id="GO:0046872">
    <property type="term" value="F:metal ion binding"/>
    <property type="evidence" value="ECO:0007669"/>
    <property type="project" value="UniProtKB-KW"/>
</dbReference>
<evidence type="ECO:0000256" key="3">
    <source>
        <dbReference type="ARBA" id="ARBA00022679"/>
    </source>
</evidence>
<evidence type="ECO:0000256" key="6">
    <source>
        <dbReference type="ARBA" id="ARBA00022777"/>
    </source>
</evidence>
<reference evidence="15" key="2">
    <citation type="submission" date="2022-04" db="EMBL/GenBank/DDBJ databases">
        <title>Sequencing and genomic assembly of Halococcus dombrowskii.</title>
        <authorList>
            <person name="Lim S.W."/>
            <person name="MacLea K.S."/>
        </authorList>
    </citation>
    <scope>NUCLEOTIDE SEQUENCE</scope>
    <source>
        <strain evidence="15">H4</strain>
    </source>
</reference>
<proteinExistence type="predicted"/>
<evidence type="ECO:0000256" key="8">
    <source>
        <dbReference type="ARBA" id="ARBA00022842"/>
    </source>
</evidence>
<keyword evidence="5" id="KW-0547">Nucleotide-binding</keyword>
<reference evidence="14" key="1">
    <citation type="journal article" date="2014" name="Int. J. Syst. Evol. Microbiol.">
        <title>Complete genome sequence of Corynebacterium casei LMG S-19264T (=DSM 44701T), isolated from a smear-ripened cheese.</title>
        <authorList>
            <consortium name="US DOE Joint Genome Institute (JGI-PGF)"/>
            <person name="Walter F."/>
            <person name="Albersmeier A."/>
            <person name="Kalinowski J."/>
            <person name="Ruckert C."/>
        </authorList>
    </citation>
    <scope>NUCLEOTIDE SEQUENCE</scope>
    <source>
        <strain evidence="14">JCM 12289</strain>
    </source>
</reference>
<dbReference type="InterPro" id="IPR016064">
    <property type="entry name" value="NAD/diacylglycerol_kinase_sf"/>
</dbReference>
<dbReference type="GO" id="GO:0005524">
    <property type="term" value="F:ATP binding"/>
    <property type="evidence" value="ECO:0007669"/>
    <property type="project" value="UniProtKB-KW"/>
</dbReference>
<evidence type="ECO:0000256" key="12">
    <source>
        <dbReference type="SAM" id="MobiDB-lite"/>
    </source>
</evidence>
<evidence type="ECO:0000313" key="17">
    <source>
        <dbReference type="Proteomes" id="UP001500962"/>
    </source>
</evidence>
<reference evidence="14" key="3">
    <citation type="submission" date="2023-12" db="EMBL/GenBank/DDBJ databases">
        <authorList>
            <person name="Sun Q."/>
            <person name="Inoue M."/>
        </authorList>
    </citation>
    <scope>NUCLEOTIDE SEQUENCE</scope>
    <source>
        <strain evidence="14">JCM 12289</strain>
    </source>
</reference>
<evidence type="ECO:0000313" key="15">
    <source>
        <dbReference type="EMBL" id="UOO94970.1"/>
    </source>
</evidence>
<keyword evidence="3" id="KW-0808">Transferase</keyword>
<dbReference type="InterPro" id="IPR017438">
    <property type="entry name" value="ATP-NAD_kinase_N"/>
</dbReference>
<keyword evidence="10" id="KW-0594">Phospholipid biosynthesis</keyword>
<name>A0AAV3SNF3_HALDO</name>
<comment type="cofactor">
    <cofactor evidence="1">
        <name>Mg(2+)</name>
        <dbReference type="ChEBI" id="CHEBI:18420"/>
    </cofactor>
</comment>
<dbReference type="InterPro" id="IPR045540">
    <property type="entry name" value="YegS/DAGK_C"/>
</dbReference>
<organism evidence="14 17">
    <name type="scientific">Halococcus dombrowskii</name>
    <dbReference type="NCBI Taxonomy" id="179637"/>
    <lineage>
        <taxon>Archaea</taxon>
        <taxon>Methanobacteriati</taxon>
        <taxon>Methanobacteriota</taxon>
        <taxon>Stenosarchaea group</taxon>
        <taxon>Halobacteria</taxon>
        <taxon>Halobacteriales</taxon>
        <taxon>Halococcaceae</taxon>
        <taxon>Halococcus</taxon>
    </lineage>
</organism>
<dbReference type="GO" id="GO:0005886">
    <property type="term" value="C:plasma membrane"/>
    <property type="evidence" value="ECO:0007669"/>
    <property type="project" value="TreeGrafter"/>
</dbReference>
<dbReference type="AlphaFoldDB" id="A0AAV3SNF3"/>
<evidence type="ECO:0000256" key="5">
    <source>
        <dbReference type="ARBA" id="ARBA00022741"/>
    </source>
</evidence>
<dbReference type="Proteomes" id="UP000830542">
    <property type="component" value="Chromosome"/>
</dbReference>
<dbReference type="GeneID" id="71762880"/>
<accession>A0AAV3SNF3</accession>
<dbReference type="SUPFAM" id="SSF111331">
    <property type="entry name" value="NAD kinase/diacylglycerol kinase-like"/>
    <property type="match status" value="1"/>
</dbReference>
<evidence type="ECO:0000256" key="9">
    <source>
        <dbReference type="ARBA" id="ARBA00023098"/>
    </source>
</evidence>
<evidence type="ECO:0000313" key="16">
    <source>
        <dbReference type="Proteomes" id="UP000830542"/>
    </source>
</evidence>
<keyword evidence="9" id="KW-0443">Lipid metabolism</keyword>
<dbReference type="PANTHER" id="PTHR12358:SF106">
    <property type="entry name" value="LIPID KINASE YEGS"/>
    <property type="match status" value="1"/>
</dbReference>
<dbReference type="Proteomes" id="UP001500962">
    <property type="component" value="Unassembled WGS sequence"/>
</dbReference>
<evidence type="ECO:0000256" key="11">
    <source>
        <dbReference type="ARBA" id="ARBA00023264"/>
    </source>
</evidence>
<sequence length="315" mass="32874">MARDPERTVTAAGPPDGAKRRIIVNPTSGDGEHVPSVRRLADRHGYSVVETTGQGDGAALAREAIADGVTVLGACGGDGTVQEIVQGLADADALGAVRFGVLPAGTANIFADDIGVRSIEHGVELLEAGQARAIDIGFADDTPFVKSCIAGLTADTSAATTSDMKERFGPLAFVITGVQQATSFEGLALDIDAVTDEGEHAWSGEALSVLIGNARRFAKGLGQANVEDGLFDVTLIEQMPPSEAVAEAIAQQLLGRDTEHVTQLKAERIAIESRTDAVDFSLDGEIYRRDRLTLTVRPAALSVCVGPEYEPAPTV</sequence>
<dbReference type="PROSITE" id="PS50146">
    <property type="entry name" value="DAGK"/>
    <property type="match status" value="1"/>
</dbReference>
<dbReference type="SMART" id="SM00046">
    <property type="entry name" value="DAGKc"/>
    <property type="match status" value="1"/>
</dbReference>
<evidence type="ECO:0000256" key="10">
    <source>
        <dbReference type="ARBA" id="ARBA00023209"/>
    </source>
</evidence>
<keyword evidence="11" id="KW-1208">Phospholipid metabolism</keyword>
<dbReference type="Gene3D" id="3.40.50.10330">
    <property type="entry name" value="Probable inorganic polyphosphate/atp-NAD kinase, domain 1"/>
    <property type="match status" value="1"/>
</dbReference>
<evidence type="ECO:0000256" key="7">
    <source>
        <dbReference type="ARBA" id="ARBA00022840"/>
    </source>
</evidence>